<dbReference type="PANTHER" id="PTHR41260">
    <property type="entry name" value="PROTEIN ECSC"/>
    <property type="match status" value="1"/>
</dbReference>
<keyword evidence="2" id="KW-1185">Reference proteome</keyword>
<comment type="caution">
    <text evidence="1">The sequence shown here is derived from an EMBL/GenBank/DDBJ whole genome shotgun (WGS) entry which is preliminary data.</text>
</comment>
<gene>
    <name evidence="1" type="ORF">RGD00_16090</name>
</gene>
<sequence length="264" mass="27440">MPPHTYVQGMDNDAPVPALRPSEPPAEIIAAIAARHHRAGRGVMAVVNRLGTSFEDRLQALPEGWRNRLDGATEAALLRAYGLARAGGRVPTIGGRGHVALASISGALGGLGGLPSALAELPVAVTLILHQIQEVADHYGFDPAADPTRRETLQVFGAGSPLADDDGANSAFIGARLTFTGPALNRMIATIAPRLATALGPKLAAQAVPVLGAAAGAGLNAAYMGYYREMAHVRFGLLRLALDHDPLAVQDAFRRAVAPGRIAR</sequence>
<accession>A0ABU1FB71</accession>
<dbReference type="RefSeq" id="WP_310458305.1">
    <property type="nucleotide sequence ID" value="NZ_JAVKPH010000021.1"/>
</dbReference>
<proteinExistence type="predicted"/>
<name>A0ABU1FB71_9RHOB</name>
<dbReference type="Proteomes" id="UP001247754">
    <property type="component" value="Unassembled WGS sequence"/>
</dbReference>
<dbReference type="EMBL" id="JAVKPH010000021">
    <property type="protein sequence ID" value="MDR5654136.1"/>
    <property type="molecule type" value="Genomic_DNA"/>
</dbReference>
<dbReference type="InterPro" id="IPR024787">
    <property type="entry name" value="EcsC"/>
</dbReference>
<evidence type="ECO:0000313" key="2">
    <source>
        <dbReference type="Proteomes" id="UP001247754"/>
    </source>
</evidence>
<evidence type="ECO:0000313" key="1">
    <source>
        <dbReference type="EMBL" id="MDR5654136.1"/>
    </source>
</evidence>
<organism evidence="1 2">
    <name type="scientific">Ruixingdingia sedimenti</name>
    <dbReference type="NCBI Taxonomy" id="3073604"/>
    <lineage>
        <taxon>Bacteria</taxon>
        <taxon>Pseudomonadati</taxon>
        <taxon>Pseudomonadota</taxon>
        <taxon>Alphaproteobacteria</taxon>
        <taxon>Rhodobacterales</taxon>
        <taxon>Paracoccaceae</taxon>
        <taxon>Ruixingdingia</taxon>
    </lineage>
</organism>
<protein>
    <submittedName>
        <fullName evidence="1">EcsC family protein</fullName>
    </submittedName>
</protein>
<reference evidence="1 2" key="1">
    <citation type="submission" date="2023-09" db="EMBL/GenBank/DDBJ databases">
        <title>Xinfangfangia sedmenti sp. nov., isolated the sedment.</title>
        <authorList>
            <person name="Xu L."/>
        </authorList>
    </citation>
    <scope>NUCLEOTIDE SEQUENCE [LARGE SCALE GENOMIC DNA]</scope>
    <source>
        <strain evidence="1 2">LG-4</strain>
    </source>
</reference>
<dbReference type="Pfam" id="PF12787">
    <property type="entry name" value="EcsC"/>
    <property type="match status" value="1"/>
</dbReference>
<dbReference type="PANTHER" id="PTHR41260:SF1">
    <property type="entry name" value="PROTEIN ECSC"/>
    <property type="match status" value="1"/>
</dbReference>